<feature type="compositionally biased region" description="Acidic residues" evidence="1">
    <location>
        <begin position="335"/>
        <end position="344"/>
    </location>
</feature>
<organism evidence="2 3">
    <name type="scientific">Sphaerobolus stellatus (strain SS14)</name>
    <dbReference type="NCBI Taxonomy" id="990650"/>
    <lineage>
        <taxon>Eukaryota</taxon>
        <taxon>Fungi</taxon>
        <taxon>Dikarya</taxon>
        <taxon>Basidiomycota</taxon>
        <taxon>Agaricomycotina</taxon>
        <taxon>Agaricomycetes</taxon>
        <taxon>Phallomycetidae</taxon>
        <taxon>Geastrales</taxon>
        <taxon>Sphaerobolaceae</taxon>
        <taxon>Sphaerobolus</taxon>
    </lineage>
</organism>
<feature type="region of interest" description="Disordered" evidence="1">
    <location>
        <begin position="310"/>
        <end position="344"/>
    </location>
</feature>
<evidence type="ECO:0000313" key="3">
    <source>
        <dbReference type="Proteomes" id="UP000054279"/>
    </source>
</evidence>
<proteinExistence type="predicted"/>
<dbReference type="Proteomes" id="UP000054279">
    <property type="component" value="Unassembled WGS sequence"/>
</dbReference>
<keyword evidence="3" id="KW-1185">Reference proteome</keyword>
<evidence type="ECO:0000313" key="2">
    <source>
        <dbReference type="EMBL" id="KIJ41729.1"/>
    </source>
</evidence>
<sequence length="618" mass="69893">MGQHWEIVNLDGQFTYGSLGKYGESYMDDYEWLIRLLVPAGQSKGMSFTEDYKRDVQVPELPVGAWENDCMICLGDYASEVETLQHLGLGSSNIKDIARGSTAIANRASDVVLGPAWAVAKLSKREYFSIRTLEELKIKAIESNEQFSNISAGNVLLSRICWSMDNSTSMSYGEFRHASGKVGDRFLTISLDDAELSTFKDVTEEVYAENLAMWASNSYRSPPEDSFHDSDIYAHELIPRDDPEASTSEVSEAEMSLPGQSWEKVKVKKEAVVTINPNEKEHPREILETNFRYIFDTISSLIKMQIVEESNAPSKEVQQQEVNPDPSQSDKESDADSDSDDSLSGDCDCDLLMRTKSNQAFPTVIEVRLYTEWLKSRQELDNILRRCLNLKRLDIVLSGDLNPVEDISEQFVLSKLRDLCNSLTLVDRDATTSTIEATTANLFTPFAVKPLINVGELTISGRLPGFSMKIKQDLITALPNIQKLSIVQTSPGERILFCHLLHNSVRPRPEVSGDCIRCITSLWYGAREGVSTWQERGRQDSRSCSDILWPKLDTLFINFELFLVLVDLLYRRDILGVLIRYLYFVAQETVEGLGRIRLNWLKQWFAKLEYVDKVVAVA</sequence>
<accession>A0A0C9V488</accession>
<dbReference type="AlphaFoldDB" id="A0A0C9V488"/>
<reference evidence="2 3" key="1">
    <citation type="submission" date="2014-06" db="EMBL/GenBank/DDBJ databases">
        <title>Evolutionary Origins and Diversification of the Mycorrhizal Mutualists.</title>
        <authorList>
            <consortium name="DOE Joint Genome Institute"/>
            <consortium name="Mycorrhizal Genomics Consortium"/>
            <person name="Kohler A."/>
            <person name="Kuo A."/>
            <person name="Nagy L.G."/>
            <person name="Floudas D."/>
            <person name="Copeland A."/>
            <person name="Barry K.W."/>
            <person name="Cichocki N."/>
            <person name="Veneault-Fourrey C."/>
            <person name="LaButti K."/>
            <person name="Lindquist E.A."/>
            <person name="Lipzen A."/>
            <person name="Lundell T."/>
            <person name="Morin E."/>
            <person name="Murat C."/>
            <person name="Riley R."/>
            <person name="Ohm R."/>
            <person name="Sun H."/>
            <person name="Tunlid A."/>
            <person name="Henrissat B."/>
            <person name="Grigoriev I.V."/>
            <person name="Hibbett D.S."/>
            <person name="Martin F."/>
        </authorList>
    </citation>
    <scope>NUCLEOTIDE SEQUENCE [LARGE SCALE GENOMIC DNA]</scope>
    <source>
        <strain evidence="2 3">SS14</strain>
    </source>
</reference>
<protein>
    <submittedName>
        <fullName evidence="2">Uncharacterized protein</fullName>
    </submittedName>
</protein>
<dbReference type="HOGENOM" id="CLU_442249_0_0_1"/>
<dbReference type="OrthoDB" id="2588098at2759"/>
<dbReference type="EMBL" id="KN837135">
    <property type="protein sequence ID" value="KIJ41729.1"/>
    <property type="molecule type" value="Genomic_DNA"/>
</dbReference>
<evidence type="ECO:0000256" key="1">
    <source>
        <dbReference type="SAM" id="MobiDB-lite"/>
    </source>
</evidence>
<gene>
    <name evidence="2" type="ORF">M422DRAFT_31682</name>
</gene>
<name>A0A0C9V488_SPHS4</name>
<feature type="compositionally biased region" description="Polar residues" evidence="1">
    <location>
        <begin position="311"/>
        <end position="326"/>
    </location>
</feature>